<dbReference type="EnsemblProtists" id="EOD11794">
    <property type="protein sequence ID" value="EOD11794"/>
    <property type="gene ID" value="EMIHUDRAFT_437460"/>
</dbReference>
<evidence type="ECO:0000313" key="4">
    <source>
        <dbReference type="Proteomes" id="UP000013827"/>
    </source>
</evidence>
<dbReference type="AlphaFoldDB" id="A0A0D3IKK9"/>
<feature type="region of interest" description="Disordered" evidence="1">
    <location>
        <begin position="315"/>
        <end position="336"/>
    </location>
</feature>
<evidence type="ECO:0008006" key="5">
    <source>
        <dbReference type="Google" id="ProtNLM"/>
    </source>
</evidence>
<name>A0A0D3IKK9_EMIH1</name>
<protein>
    <recommendedName>
        <fullName evidence="5">SGNH domain-containing protein</fullName>
    </recommendedName>
</protein>
<accession>A0A0D3IKK9</accession>
<reference evidence="4" key="1">
    <citation type="journal article" date="2013" name="Nature">
        <title>Pan genome of the phytoplankton Emiliania underpins its global distribution.</title>
        <authorList>
            <person name="Read B.A."/>
            <person name="Kegel J."/>
            <person name="Klute M.J."/>
            <person name="Kuo A."/>
            <person name="Lefebvre S.C."/>
            <person name="Maumus F."/>
            <person name="Mayer C."/>
            <person name="Miller J."/>
            <person name="Monier A."/>
            <person name="Salamov A."/>
            <person name="Young J."/>
            <person name="Aguilar M."/>
            <person name="Claverie J.M."/>
            <person name="Frickenhaus S."/>
            <person name="Gonzalez K."/>
            <person name="Herman E.K."/>
            <person name="Lin Y.C."/>
            <person name="Napier J."/>
            <person name="Ogata H."/>
            <person name="Sarno A.F."/>
            <person name="Shmutz J."/>
            <person name="Schroeder D."/>
            <person name="de Vargas C."/>
            <person name="Verret F."/>
            <person name="von Dassow P."/>
            <person name="Valentin K."/>
            <person name="Van de Peer Y."/>
            <person name="Wheeler G."/>
            <person name="Dacks J.B."/>
            <person name="Delwiche C.F."/>
            <person name="Dyhrman S.T."/>
            <person name="Glockner G."/>
            <person name="John U."/>
            <person name="Richards T."/>
            <person name="Worden A.Z."/>
            <person name="Zhang X."/>
            <person name="Grigoriev I.V."/>
            <person name="Allen A.E."/>
            <person name="Bidle K."/>
            <person name="Borodovsky M."/>
            <person name="Bowler C."/>
            <person name="Brownlee C."/>
            <person name="Cock J.M."/>
            <person name="Elias M."/>
            <person name="Gladyshev V.N."/>
            <person name="Groth M."/>
            <person name="Guda C."/>
            <person name="Hadaegh A."/>
            <person name="Iglesias-Rodriguez M.D."/>
            <person name="Jenkins J."/>
            <person name="Jones B.M."/>
            <person name="Lawson T."/>
            <person name="Leese F."/>
            <person name="Lindquist E."/>
            <person name="Lobanov A."/>
            <person name="Lomsadze A."/>
            <person name="Malik S.B."/>
            <person name="Marsh M.E."/>
            <person name="Mackinder L."/>
            <person name="Mock T."/>
            <person name="Mueller-Roeber B."/>
            <person name="Pagarete A."/>
            <person name="Parker M."/>
            <person name="Probert I."/>
            <person name="Quesneville H."/>
            <person name="Raines C."/>
            <person name="Rensing S.A."/>
            <person name="Riano-Pachon D.M."/>
            <person name="Richier S."/>
            <person name="Rokitta S."/>
            <person name="Shiraiwa Y."/>
            <person name="Soanes D.M."/>
            <person name="van der Giezen M."/>
            <person name="Wahlund T.M."/>
            <person name="Williams B."/>
            <person name="Wilson W."/>
            <person name="Wolfe G."/>
            <person name="Wurch L.L."/>
        </authorList>
    </citation>
    <scope>NUCLEOTIDE SEQUENCE</scope>
</reference>
<dbReference type="KEGG" id="ehx:EMIHUDRAFT_437460"/>
<proteinExistence type="predicted"/>
<dbReference type="HOGENOM" id="CLU_652887_0_0_1"/>
<feature type="signal peptide" evidence="2">
    <location>
        <begin position="1"/>
        <end position="17"/>
    </location>
</feature>
<evidence type="ECO:0000256" key="1">
    <source>
        <dbReference type="SAM" id="MobiDB-lite"/>
    </source>
</evidence>
<evidence type="ECO:0000256" key="2">
    <source>
        <dbReference type="SAM" id="SignalP"/>
    </source>
</evidence>
<keyword evidence="2" id="KW-0732">Signal</keyword>
<organism evidence="3 4">
    <name type="scientific">Emiliania huxleyi (strain CCMP1516)</name>
    <dbReference type="NCBI Taxonomy" id="280463"/>
    <lineage>
        <taxon>Eukaryota</taxon>
        <taxon>Haptista</taxon>
        <taxon>Haptophyta</taxon>
        <taxon>Prymnesiophyceae</taxon>
        <taxon>Isochrysidales</taxon>
        <taxon>Noelaerhabdaceae</taxon>
        <taxon>Emiliania</taxon>
    </lineage>
</organism>
<evidence type="ECO:0000313" key="3">
    <source>
        <dbReference type="EnsemblProtists" id="EOD11794"/>
    </source>
</evidence>
<dbReference type="RefSeq" id="XP_005764223.1">
    <property type="nucleotide sequence ID" value="XM_005764166.1"/>
</dbReference>
<sequence length="421" mass="45706">MTMLAVVVFLVTALPSADPPTSFSYPSCPELAGSTGLVPYRARQCSGATAGDGGELSEEETTIVDRAERRALDLCASRPTGTCSSIPDVIATLRKKTRTRCVKSPAIVFIGDSVTVQSWNAAQCSLRQAGLKRCPDSTFRNESALGYVMKHHGWNALKEHLQHSALVTSNDSADTAIRKLLKQSGQQAIVQSYQDDAQYVKEARFTSSTSCAADTANVVRVLLVWRAGGRRRGPGLVASRDAPKEARAVFKDLMLKNVGSCAVTVYNEGLHHRSDFSNRTIFADSVRHVLRTLDQLAQPSGPFAMAREISTQHFAGTTDGSGRFDRRAPAGQHKKADQQILPPSCEVIHGGAANTGEYNTILKREVALTRNVRFVPYAAATHAWGVGKSGDCTHFSCYSPLQYAPIWDGVVDGMQGWFDER</sequence>
<dbReference type="PaxDb" id="2903-EOD11794"/>
<reference evidence="3" key="2">
    <citation type="submission" date="2024-10" db="UniProtKB">
        <authorList>
            <consortium name="EnsemblProtists"/>
        </authorList>
    </citation>
    <scope>IDENTIFICATION</scope>
</reference>
<dbReference type="Proteomes" id="UP000013827">
    <property type="component" value="Unassembled WGS sequence"/>
</dbReference>
<keyword evidence="4" id="KW-1185">Reference proteome</keyword>
<dbReference type="GeneID" id="17258015"/>
<feature type="chain" id="PRO_5044291117" description="SGNH domain-containing protein" evidence="2">
    <location>
        <begin position="18"/>
        <end position="421"/>
    </location>
</feature>